<dbReference type="Proteomes" id="UP000054485">
    <property type="component" value="Unassembled WGS sequence"/>
</dbReference>
<evidence type="ECO:0000313" key="2">
    <source>
        <dbReference type="Proteomes" id="UP000054485"/>
    </source>
</evidence>
<accession>A0A0D0ACS7</accession>
<dbReference type="HOGENOM" id="CLU_2251819_0_0_1"/>
<reference evidence="1 2" key="1">
    <citation type="submission" date="2014-04" db="EMBL/GenBank/DDBJ databases">
        <authorList>
            <consortium name="DOE Joint Genome Institute"/>
            <person name="Kuo A."/>
            <person name="Ruytinx J."/>
            <person name="Rineau F."/>
            <person name="Colpaert J."/>
            <person name="Kohler A."/>
            <person name="Nagy L.G."/>
            <person name="Floudas D."/>
            <person name="Copeland A."/>
            <person name="Barry K.W."/>
            <person name="Cichocki N."/>
            <person name="Veneault-Fourrey C."/>
            <person name="LaButti K."/>
            <person name="Lindquist E.A."/>
            <person name="Lipzen A."/>
            <person name="Lundell T."/>
            <person name="Morin E."/>
            <person name="Murat C."/>
            <person name="Sun H."/>
            <person name="Tunlid A."/>
            <person name="Henrissat B."/>
            <person name="Grigoriev I.V."/>
            <person name="Hibbett D.S."/>
            <person name="Martin F."/>
            <person name="Nordberg H.P."/>
            <person name="Cantor M.N."/>
            <person name="Hua S.X."/>
        </authorList>
    </citation>
    <scope>NUCLEOTIDE SEQUENCE [LARGE SCALE GENOMIC DNA]</scope>
    <source>
        <strain evidence="1 2">UH-Slu-Lm8-n1</strain>
    </source>
</reference>
<sequence>MSREHLLLRELGMLHLNFGGWTWVSYRATQVLHSKFHILQDNLSVIKGHVKRAPAALFQRISTLVPDLGTWNSVCFTGISEVGTWHLVEQHKPHTLDSIFYKTS</sequence>
<protein>
    <submittedName>
        <fullName evidence="1">Uncharacterized protein</fullName>
    </submittedName>
</protein>
<dbReference type="AlphaFoldDB" id="A0A0D0ACS7"/>
<dbReference type="EMBL" id="KN836423">
    <property type="protein sequence ID" value="KIK32077.1"/>
    <property type="molecule type" value="Genomic_DNA"/>
</dbReference>
<evidence type="ECO:0000313" key="1">
    <source>
        <dbReference type="EMBL" id="KIK32077.1"/>
    </source>
</evidence>
<gene>
    <name evidence="1" type="ORF">CY34DRAFT_19313</name>
</gene>
<organism evidence="1 2">
    <name type="scientific">Suillus luteus UH-Slu-Lm8-n1</name>
    <dbReference type="NCBI Taxonomy" id="930992"/>
    <lineage>
        <taxon>Eukaryota</taxon>
        <taxon>Fungi</taxon>
        <taxon>Dikarya</taxon>
        <taxon>Basidiomycota</taxon>
        <taxon>Agaricomycotina</taxon>
        <taxon>Agaricomycetes</taxon>
        <taxon>Agaricomycetidae</taxon>
        <taxon>Boletales</taxon>
        <taxon>Suillineae</taxon>
        <taxon>Suillaceae</taxon>
        <taxon>Suillus</taxon>
    </lineage>
</organism>
<keyword evidence="2" id="KW-1185">Reference proteome</keyword>
<proteinExistence type="predicted"/>
<dbReference type="OrthoDB" id="2692651at2759"/>
<name>A0A0D0ACS7_9AGAM</name>
<reference evidence="2" key="2">
    <citation type="submission" date="2015-01" db="EMBL/GenBank/DDBJ databases">
        <title>Evolutionary Origins and Diversification of the Mycorrhizal Mutualists.</title>
        <authorList>
            <consortium name="DOE Joint Genome Institute"/>
            <consortium name="Mycorrhizal Genomics Consortium"/>
            <person name="Kohler A."/>
            <person name="Kuo A."/>
            <person name="Nagy L.G."/>
            <person name="Floudas D."/>
            <person name="Copeland A."/>
            <person name="Barry K.W."/>
            <person name="Cichocki N."/>
            <person name="Veneault-Fourrey C."/>
            <person name="LaButti K."/>
            <person name="Lindquist E.A."/>
            <person name="Lipzen A."/>
            <person name="Lundell T."/>
            <person name="Morin E."/>
            <person name="Murat C."/>
            <person name="Riley R."/>
            <person name="Ohm R."/>
            <person name="Sun H."/>
            <person name="Tunlid A."/>
            <person name="Henrissat B."/>
            <person name="Grigoriev I.V."/>
            <person name="Hibbett D.S."/>
            <person name="Martin F."/>
        </authorList>
    </citation>
    <scope>NUCLEOTIDE SEQUENCE [LARGE SCALE GENOMIC DNA]</scope>
    <source>
        <strain evidence="2">UH-Slu-Lm8-n1</strain>
    </source>
</reference>
<dbReference type="InParanoid" id="A0A0D0ACS7"/>